<evidence type="ECO:0000256" key="2">
    <source>
        <dbReference type="ARBA" id="ARBA00022723"/>
    </source>
</evidence>
<feature type="binding site" evidence="7">
    <location>
        <position position="217"/>
    </location>
    <ligand>
        <name>Zn(2+)</name>
        <dbReference type="ChEBI" id="CHEBI:29105"/>
        <label>2</label>
    </ligand>
</feature>
<feature type="binding site" evidence="7">
    <location>
        <position position="111"/>
    </location>
    <ligand>
        <name>Zn(2+)</name>
        <dbReference type="ChEBI" id="CHEBI:29105"/>
        <label>1</label>
    </ligand>
</feature>
<dbReference type="AlphaFoldDB" id="A0A449BDU4"/>
<keyword evidence="7" id="KW-0540">Nuclease</keyword>
<dbReference type="PROSITE" id="PS51432">
    <property type="entry name" value="AP_NUCLEASE_F2_4"/>
    <property type="match status" value="1"/>
</dbReference>
<dbReference type="GO" id="GO:0003677">
    <property type="term" value="F:DNA binding"/>
    <property type="evidence" value="ECO:0007669"/>
    <property type="project" value="InterPro"/>
</dbReference>
<evidence type="ECO:0000256" key="3">
    <source>
        <dbReference type="ARBA" id="ARBA00022763"/>
    </source>
</evidence>
<evidence type="ECO:0000259" key="8">
    <source>
        <dbReference type="Pfam" id="PF01261"/>
    </source>
</evidence>
<dbReference type="PANTHER" id="PTHR21445">
    <property type="entry name" value="ENDONUCLEASE IV ENDODEOXYRIBONUCLEASE IV"/>
    <property type="match status" value="1"/>
</dbReference>
<dbReference type="SUPFAM" id="SSF51658">
    <property type="entry name" value="Xylose isomerase-like"/>
    <property type="match status" value="1"/>
</dbReference>
<feature type="domain" description="Xylose isomerase-like TIM barrel" evidence="8">
    <location>
        <begin position="29"/>
        <end position="281"/>
    </location>
</feature>
<feature type="binding site" evidence="7">
    <location>
        <position position="230"/>
    </location>
    <ligand>
        <name>Zn(2+)</name>
        <dbReference type="ChEBI" id="CHEBI:29105"/>
        <label>3</label>
    </ligand>
</feature>
<evidence type="ECO:0000256" key="1">
    <source>
        <dbReference type="ARBA" id="ARBA00005340"/>
    </source>
</evidence>
<dbReference type="GO" id="GO:0008833">
    <property type="term" value="F:deoxyribonuclease IV (phage-T4-induced) activity"/>
    <property type="evidence" value="ECO:0007669"/>
    <property type="project" value="UniProtKB-UniRule"/>
</dbReference>
<dbReference type="NCBIfam" id="TIGR00587">
    <property type="entry name" value="nfo"/>
    <property type="match status" value="1"/>
</dbReference>
<feature type="binding site" evidence="7">
    <location>
        <position position="71"/>
    </location>
    <ligand>
        <name>Zn(2+)</name>
        <dbReference type="ChEBI" id="CHEBI:29105"/>
        <label>1</label>
    </ligand>
</feature>
<comment type="similarity">
    <text evidence="1 7">Belongs to the AP endonuclease 2 family.</text>
</comment>
<evidence type="ECO:0000256" key="7">
    <source>
        <dbReference type="HAMAP-Rule" id="MF_00152"/>
    </source>
</evidence>
<dbReference type="STRING" id="1278311.GCA_000428705_01535"/>
<dbReference type="GO" id="GO:0008081">
    <property type="term" value="F:phosphoric diester hydrolase activity"/>
    <property type="evidence" value="ECO:0007669"/>
    <property type="project" value="TreeGrafter"/>
</dbReference>
<feature type="binding site" evidence="7">
    <location>
        <position position="262"/>
    </location>
    <ligand>
        <name>Zn(2+)</name>
        <dbReference type="ChEBI" id="CHEBI:29105"/>
        <label>2</label>
    </ligand>
</feature>
<dbReference type="InterPro" id="IPR013022">
    <property type="entry name" value="Xyl_isomerase-like_TIM-brl"/>
</dbReference>
<keyword evidence="7 9" id="KW-0255">Endonuclease</keyword>
<dbReference type="EMBL" id="LR215048">
    <property type="protein sequence ID" value="VEU80616.1"/>
    <property type="molecule type" value="Genomic_DNA"/>
</dbReference>
<name>A0A449BDU4_HAPAX</name>
<dbReference type="InterPro" id="IPR001719">
    <property type="entry name" value="AP_endonuc_2"/>
</dbReference>
<feature type="binding site" evidence="7">
    <location>
        <position position="185"/>
    </location>
    <ligand>
        <name>Zn(2+)</name>
        <dbReference type="ChEBI" id="CHEBI:29105"/>
        <label>3</label>
    </ligand>
</feature>
<evidence type="ECO:0000256" key="4">
    <source>
        <dbReference type="ARBA" id="ARBA00022801"/>
    </source>
</evidence>
<keyword evidence="10" id="KW-1185">Reference proteome</keyword>
<dbReference type="FunFam" id="3.20.20.150:FF:000001">
    <property type="entry name" value="Probable endonuclease 4"/>
    <property type="match status" value="1"/>
</dbReference>
<reference evidence="9 10" key="1">
    <citation type="submission" date="2019-01" db="EMBL/GenBank/DDBJ databases">
        <authorList>
            <consortium name="Pathogen Informatics"/>
        </authorList>
    </citation>
    <scope>NUCLEOTIDE SEQUENCE [LARGE SCALE GENOMIC DNA]</scope>
    <source>
        <strain evidence="9 10">NCTC10138</strain>
    </source>
</reference>
<comment type="catalytic activity">
    <reaction evidence="7">
        <text>Endonucleolytic cleavage to 5'-phosphooligonucleotide end-products.</text>
        <dbReference type="EC" id="3.1.21.2"/>
    </reaction>
</comment>
<dbReference type="GO" id="GO:0003906">
    <property type="term" value="F:DNA-(apurinic or apyrimidinic site) endonuclease activity"/>
    <property type="evidence" value="ECO:0007669"/>
    <property type="project" value="TreeGrafter"/>
</dbReference>
<dbReference type="KEGG" id="aaxa:NCTC10138_00993"/>
<dbReference type="GO" id="GO:0008270">
    <property type="term" value="F:zinc ion binding"/>
    <property type="evidence" value="ECO:0007669"/>
    <property type="project" value="UniProtKB-UniRule"/>
</dbReference>
<dbReference type="NCBIfam" id="NF002196">
    <property type="entry name" value="PRK01060.1-1"/>
    <property type="match status" value="1"/>
</dbReference>
<dbReference type="PROSITE" id="PS00730">
    <property type="entry name" value="AP_NUCLEASE_F2_2"/>
    <property type="match status" value="1"/>
</dbReference>
<sequence>MLKIGSHVSMKGTEMYEGSVNEALSFNETAFMVYTGAPQNTIRKKLEDLKIDEAVSLMNESNLSFDNVVVHAPYIINLANPDSEKRDFAVEFLTKEVERTSAMHVSQIVLHPGSAVGGDRRQAIVWIAEGVNRVINNTKELKVRIALETMAGKGNEVGKTFDELKEIINLIENKERVSVCFDTCHVHDAGYDVKNNFEEVIKEFDDKVGINKISVVHVNDSKNPIGAAKDRHENIGFGYIGFEALIKIIYHEKFTSIPKILETPYVDGFPPYKYEIEMIREKKFNENLKELIVKG</sequence>
<evidence type="ECO:0000256" key="6">
    <source>
        <dbReference type="ARBA" id="ARBA00023204"/>
    </source>
</evidence>
<dbReference type="OrthoDB" id="9805666at2"/>
<dbReference type="Pfam" id="PF01261">
    <property type="entry name" value="AP_endonuc_2"/>
    <property type="match status" value="1"/>
</dbReference>
<feature type="binding site" evidence="7">
    <location>
        <position position="232"/>
    </location>
    <ligand>
        <name>Zn(2+)</name>
        <dbReference type="ChEBI" id="CHEBI:29105"/>
        <label>3</label>
    </ligand>
</feature>
<dbReference type="InterPro" id="IPR018246">
    <property type="entry name" value="AP_endonuc_F2_Zn_BS"/>
</dbReference>
<accession>A0A449BDU4</accession>
<keyword evidence="2 7" id="KW-0479">Metal-binding</keyword>
<feature type="binding site" evidence="7">
    <location>
        <position position="148"/>
    </location>
    <ligand>
        <name>Zn(2+)</name>
        <dbReference type="ChEBI" id="CHEBI:29105"/>
        <label>1</label>
    </ligand>
</feature>
<dbReference type="HAMAP" id="MF_00152">
    <property type="entry name" value="Nfo"/>
    <property type="match status" value="1"/>
</dbReference>
<proteinExistence type="inferred from homology"/>
<gene>
    <name evidence="7 9" type="primary">nfo</name>
    <name evidence="9" type="ORF">NCTC10138_00993</name>
</gene>
<keyword evidence="5 7" id="KW-0862">Zinc</keyword>
<feature type="binding site" evidence="7">
    <location>
        <position position="182"/>
    </location>
    <ligand>
        <name>Zn(2+)</name>
        <dbReference type="ChEBI" id="CHEBI:29105"/>
        <label>2</label>
    </ligand>
</feature>
<dbReference type="InterPro" id="IPR036237">
    <property type="entry name" value="Xyl_isomerase-like_sf"/>
</dbReference>
<keyword evidence="4 7" id="KW-0378">Hydrolase</keyword>
<dbReference type="PROSITE" id="PS00729">
    <property type="entry name" value="AP_NUCLEASE_F2_1"/>
    <property type="match status" value="1"/>
</dbReference>
<dbReference type="SMART" id="SM00518">
    <property type="entry name" value="AP2Ec"/>
    <property type="match status" value="1"/>
</dbReference>
<evidence type="ECO:0000313" key="10">
    <source>
        <dbReference type="Proteomes" id="UP000289841"/>
    </source>
</evidence>
<dbReference type="Proteomes" id="UP000289841">
    <property type="component" value="Chromosome"/>
</dbReference>
<keyword evidence="6 7" id="KW-0234">DNA repair</keyword>
<dbReference type="CDD" id="cd00019">
    <property type="entry name" value="AP2Ec"/>
    <property type="match status" value="1"/>
</dbReference>
<comment type="function">
    <text evidence="7">Endonuclease IV plays a role in DNA repair. It cleaves phosphodiester bonds at apurinic or apyrimidinic (AP) sites, generating a 3'-hydroxyl group and a 5'-terminal sugar phosphate.</text>
</comment>
<dbReference type="EC" id="3.1.21.2" evidence="7"/>
<evidence type="ECO:0000313" key="9">
    <source>
        <dbReference type="EMBL" id="VEU80616.1"/>
    </source>
</evidence>
<dbReference type="GO" id="GO:0006284">
    <property type="term" value="P:base-excision repair"/>
    <property type="evidence" value="ECO:0007669"/>
    <property type="project" value="TreeGrafter"/>
</dbReference>
<protein>
    <recommendedName>
        <fullName evidence="7">Probable endonuclease 4</fullName>
        <ecNumber evidence="7">3.1.21.2</ecNumber>
    </recommendedName>
    <alternativeName>
        <fullName evidence="7">Endodeoxyribonuclease IV</fullName>
    </alternativeName>
    <alternativeName>
        <fullName evidence="7">Endonuclease IV</fullName>
    </alternativeName>
</protein>
<keyword evidence="3 7" id="KW-0227">DNA damage</keyword>
<dbReference type="RefSeq" id="WP_026390956.1">
    <property type="nucleotide sequence ID" value="NZ_LR215048.1"/>
</dbReference>
<dbReference type="Gene3D" id="3.20.20.150">
    <property type="entry name" value="Divalent-metal-dependent TIM barrel enzymes"/>
    <property type="match status" value="1"/>
</dbReference>
<feature type="binding site" evidence="7">
    <location>
        <position position="148"/>
    </location>
    <ligand>
        <name>Zn(2+)</name>
        <dbReference type="ChEBI" id="CHEBI:29105"/>
        <label>2</label>
    </ligand>
</feature>
<comment type="cofactor">
    <cofactor evidence="7">
        <name>Zn(2+)</name>
        <dbReference type="ChEBI" id="CHEBI:29105"/>
    </cofactor>
    <text evidence="7">Binds 3 Zn(2+) ions.</text>
</comment>
<evidence type="ECO:0000256" key="5">
    <source>
        <dbReference type="ARBA" id="ARBA00022833"/>
    </source>
</evidence>
<dbReference type="PROSITE" id="PS00731">
    <property type="entry name" value="AP_NUCLEASE_F2_3"/>
    <property type="match status" value="1"/>
</dbReference>
<dbReference type="PANTHER" id="PTHR21445:SF0">
    <property type="entry name" value="APURINIC-APYRIMIDINIC ENDONUCLEASE"/>
    <property type="match status" value="1"/>
</dbReference>
<organism evidence="9 10">
    <name type="scientific">Haploplasma axanthum</name>
    <name type="common">Acholeplasma axanthum</name>
    <dbReference type="NCBI Taxonomy" id="29552"/>
    <lineage>
        <taxon>Bacteria</taxon>
        <taxon>Bacillati</taxon>
        <taxon>Mycoplasmatota</taxon>
        <taxon>Mollicutes</taxon>
        <taxon>Acholeplasmatales</taxon>
        <taxon>Acholeplasmataceae</taxon>
        <taxon>Haploplasma</taxon>
    </lineage>
</organism>